<dbReference type="AlphaFoldDB" id="A0A9D1N7E9"/>
<reference evidence="1" key="1">
    <citation type="submission" date="2020-10" db="EMBL/GenBank/DDBJ databases">
        <authorList>
            <person name="Gilroy R."/>
        </authorList>
    </citation>
    <scope>NUCLEOTIDE SEQUENCE</scope>
    <source>
        <strain evidence="1">ChiSjej4B22-8349</strain>
    </source>
</reference>
<accession>A0A9D1N7E9</accession>
<dbReference type="SUPFAM" id="SSF52540">
    <property type="entry name" value="P-loop containing nucleoside triphosphate hydrolases"/>
    <property type="match status" value="1"/>
</dbReference>
<comment type="caution">
    <text evidence="1">The sequence shown here is derived from an EMBL/GenBank/DDBJ whole genome shotgun (WGS) entry which is preliminary data.</text>
</comment>
<proteinExistence type="predicted"/>
<protein>
    <recommendedName>
        <fullName evidence="3">Asp23/Gls24 family envelope stress response protein</fullName>
    </recommendedName>
</protein>
<name>A0A9D1N7E9_9FIRM</name>
<evidence type="ECO:0000313" key="2">
    <source>
        <dbReference type="Proteomes" id="UP000824130"/>
    </source>
</evidence>
<gene>
    <name evidence="1" type="ORF">IAD25_04730</name>
</gene>
<evidence type="ECO:0008006" key="3">
    <source>
        <dbReference type="Google" id="ProtNLM"/>
    </source>
</evidence>
<dbReference type="EMBL" id="DVOB01000105">
    <property type="protein sequence ID" value="HIU96001.1"/>
    <property type="molecule type" value="Genomic_DNA"/>
</dbReference>
<sequence>MKVYGLIGKSGTGKSFQAVNLCKERNIESIIDDGLFICRNKVVAGISAKRQKTKVGAVKTALFTDDDHRDETVAAIRKMKPSSILIIGTSDRMVDKIAARLGIGRIGESIYIEEITTEAQRDIARRQRHEMGQHVIPVPTFQLKRQFSGYFMIPVRRLLKELGPWRDISEKSVVRPTYSYLGNYEISEKVMADIVECVRRENRQVAEINRVGVVRMQDGIDIYVAATFRRGERLDEAAARFQRTAVERIEEMTSFNVNRLDLEVRGLI</sequence>
<dbReference type="InterPro" id="IPR027417">
    <property type="entry name" value="P-loop_NTPase"/>
</dbReference>
<evidence type="ECO:0000313" key="1">
    <source>
        <dbReference type="EMBL" id="HIU96001.1"/>
    </source>
</evidence>
<reference evidence="1" key="2">
    <citation type="journal article" date="2021" name="PeerJ">
        <title>Extensive microbial diversity within the chicken gut microbiome revealed by metagenomics and culture.</title>
        <authorList>
            <person name="Gilroy R."/>
            <person name="Ravi A."/>
            <person name="Getino M."/>
            <person name="Pursley I."/>
            <person name="Horton D.L."/>
            <person name="Alikhan N.F."/>
            <person name="Baker D."/>
            <person name="Gharbi K."/>
            <person name="Hall N."/>
            <person name="Watson M."/>
            <person name="Adriaenssens E.M."/>
            <person name="Foster-Nyarko E."/>
            <person name="Jarju S."/>
            <person name="Secka A."/>
            <person name="Antonio M."/>
            <person name="Oren A."/>
            <person name="Chaudhuri R.R."/>
            <person name="La Ragione R."/>
            <person name="Hildebrand F."/>
            <person name="Pallen M.J."/>
        </authorList>
    </citation>
    <scope>NUCLEOTIDE SEQUENCE</scope>
    <source>
        <strain evidence="1">ChiSjej4B22-8349</strain>
    </source>
</reference>
<organism evidence="1 2">
    <name type="scientific">Candidatus Allocopromorpha excrementipullorum</name>
    <dbReference type="NCBI Taxonomy" id="2840743"/>
    <lineage>
        <taxon>Bacteria</taxon>
        <taxon>Bacillati</taxon>
        <taxon>Bacillota</taxon>
        <taxon>Clostridia</taxon>
        <taxon>Eubacteriales</taxon>
        <taxon>Eubacteriaceae</taxon>
        <taxon>Eubacteriaceae incertae sedis</taxon>
        <taxon>Candidatus Allocopromorpha</taxon>
    </lineage>
</organism>
<dbReference type="Proteomes" id="UP000824130">
    <property type="component" value="Unassembled WGS sequence"/>
</dbReference>